<organism evidence="3 4">
    <name type="scientific">Pacificimonas flava</name>
    <dbReference type="NCBI Taxonomy" id="1234595"/>
    <lineage>
        <taxon>Bacteria</taxon>
        <taxon>Pseudomonadati</taxon>
        <taxon>Pseudomonadota</taxon>
        <taxon>Alphaproteobacteria</taxon>
        <taxon>Sphingomonadales</taxon>
        <taxon>Sphingosinicellaceae</taxon>
        <taxon>Pacificimonas</taxon>
    </lineage>
</organism>
<keyword evidence="2" id="KW-0732">Signal</keyword>
<comment type="caution">
    <text evidence="3">The sequence shown here is derived from an EMBL/GenBank/DDBJ whole genome shotgun (WGS) entry which is preliminary data.</text>
</comment>
<evidence type="ECO:0000256" key="2">
    <source>
        <dbReference type="SAM" id="SignalP"/>
    </source>
</evidence>
<keyword evidence="4" id="KW-1185">Reference proteome</keyword>
<feature type="signal peptide" evidence="2">
    <location>
        <begin position="1"/>
        <end position="22"/>
    </location>
</feature>
<dbReference type="SUPFAM" id="SSF48452">
    <property type="entry name" value="TPR-like"/>
    <property type="match status" value="1"/>
</dbReference>
<reference evidence="4" key="1">
    <citation type="submission" date="2017-05" db="EMBL/GenBank/DDBJ databases">
        <authorList>
            <person name="Lin X."/>
        </authorList>
    </citation>
    <scope>NUCLEOTIDE SEQUENCE [LARGE SCALE GENOMIC DNA]</scope>
    <source>
        <strain evidence="4">JLT2012</strain>
    </source>
</reference>
<gene>
    <name evidence="3" type="ORF">B5C34_00680</name>
</gene>
<feature type="region of interest" description="Disordered" evidence="1">
    <location>
        <begin position="484"/>
        <end position="510"/>
    </location>
</feature>
<dbReference type="Proteomes" id="UP000198462">
    <property type="component" value="Unassembled WGS sequence"/>
</dbReference>
<feature type="chain" id="PRO_5013030370" description="DUF1570 domain-containing protein" evidence="2">
    <location>
        <begin position="23"/>
        <end position="510"/>
    </location>
</feature>
<evidence type="ECO:0000313" key="3">
    <source>
        <dbReference type="EMBL" id="OWV32111.1"/>
    </source>
</evidence>
<accession>A0A219B196</accession>
<dbReference type="AlphaFoldDB" id="A0A219B196"/>
<dbReference type="EMBL" id="NFZT01000001">
    <property type="protein sequence ID" value="OWV32111.1"/>
    <property type="molecule type" value="Genomic_DNA"/>
</dbReference>
<dbReference type="OrthoDB" id="5523615at2"/>
<dbReference type="Gene3D" id="1.25.40.10">
    <property type="entry name" value="Tetratricopeptide repeat domain"/>
    <property type="match status" value="1"/>
</dbReference>
<protein>
    <recommendedName>
        <fullName evidence="5">DUF1570 domain-containing protein</fullName>
    </recommendedName>
</protein>
<evidence type="ECO:0000313" key="4">
    <source>
        <dbReference type="Proteomes" id="UP000198462"/>
    </source>
</evidence>
<dbReference type="RefSeq" id="WP_088710909.1">
    <property type="nucleotide sequence ID" value="NZ_NFZT01000001.1"/>
</dbReference>
<evidence type="ECO:0008006" key="5">
    <source>
        <dbReference type="Google" id="ProtNLM"/>
    </source>
</evidence>
<dbReference type="InterPro" id="IPR011990">
    <property type="entry name" value="TPR-like_helical_dom_sf"/>
</dbReference>
<sequence length="510" mass="58193">MIRKTAILAALCAFAAASPATAEWVRAETDNFRVYSRGNDEILAERAAELERFDGLLRRFTGVPLDKQTPKLDVWLLNGVSELRRVSDMNDAAGFYRARPNGVCAFALRSRRDYGAQILFHEYAHHFMMQHFPVAYPKWFVEGFAEYFMTAEFDGPEIEVGRYSKSRAWVLGTTGWMALEDVLRGNLTRKTTGVFYGQSWLLTHNIYSDIDRARAFPRYLESVAAGEDPVTAWELVFGESVEEADKRLREYFATRRVKYRRMTFDDEVLLTDIPTTEYPNSSDDMLPRFAMLDCSSGDPEEHLRVIRDKADDYDDRFATATHAYAEAIAGDTDVAIPALQTLTQAEPDNPDHYYYLGRAYSRRAHEDGQDVAEYHRLARIEYARAYKLRPDHVPTLYYYAHDGEPYRGENERNMLAVARQLRPQVRSVNTTLAISLALAEDWDNAERVLAPVAFDPHLSEDSWARKLMQRVEARDVAAVEAFLETGPAEHGAEEGSDEEEPGARAVMKTR</sequence>
<name>A0A219B196_9SPHN</name>
<proteinExistence type="predicted"/>
<evidence type="ECO:0000256" key="1">
    <source>
        <dbReference type="SAM" id="MobiDB-lite"/>
    </source>
</evidence>